<protein>
    <recommendedName>
        <fullName evidence="3">Holin of 3TMs, for gene-transfer release</fullName>
    </recommendedName>
</protein>
<proteinExistence type="predicted"/>
<dbReference type="AlphaFoldDB" id="A0A383EWM1"/>
<dbReference type="Pfam" id="PF11351">
    <property type="entry name" value="GTA_holin_3TM"/>
    <property type="match status" value="1"/>
</dbReference>
<feature type="transmembrane region" description="Helical" evidence="1">
    <location>
        <begin position="97"/>
        <end position="114"/>
    </location>
</feature>
<reference evidence="2" key="1">
    <citation type="submission" date="2018-05" db="EMBL/GenBank/DDBJ databases">
        <authorList>
            <person name="Lanie J.A."/>
            <person name="Ng W.-L."/>
            <person name="Kazmierczak K.M."/>
            <person name="Andrzejewski T.M."/>
            <person name="Davidsen T.M."/>
            <person name="Wayne K.J."/>
            <person name="Tettelin H."/>
            <person name="Glass J.I."/>
            <person name="Rusch D."/>
            <person name="Podicherti R."/>
            <person name="Tsui H.-C.T."/>
            <person name="Winkler M.E."/>
        </authorList>
    </citation>
    <scope>NUCLEOTIDE SEQUENCE</scope>
</reference>
<evidence type="ECO:0000256" key="1">
    <source>
        <dbReference type="SAM" id="Phobius"/>
    </source>
</evidence>
<organism evidence="2">
    <name type="scientific">marine metagenome</name>
    <dbReference type="NCBI Taxonomy" id="408172"/>
    <lineage>
        <taxon>unclassified sequences</taxon>
        <taxon>metagenomes</taxon>
        <taxon>ecological metagenomes</taxon>
    </lineage>
</organism>
<evidence type="ECO:0000313" key="2">
    <source>
        <dbReference type="EMBL" id="SVE60833.1"/>
    </source>
</evidence>
<evidence type="ECO:0008006" key="3">
    <source>
        <dbReference type="Google" id="ProtNLM"/>
    </source>
</evidence>
<accession>A0A383EWM1</accession>
<dbReference type="EMBL" id="UINC01229211">
    <property type="protein sequence ID" value="SVE60833.1"/>
    <property type="molecule type" value="Genomic_DNA"/>
</dbReference>
<dbReference type="InterPro" id="IPR021497">
    <property type="entry name" value="GTA_holin_3TM"/>
</dbReference>
<feature type="transmembrane region" description="Helical" evidence="1">
    <location>
        <begin position="56"/>
        <end position="77"/>
    </location>
</feature>
<gene>
    <name evidence="2" type="ORF">METZ01_LOCUS513687</name>
</gene>
<keyword evidence="1" id="KW-0472">Membrane</keyword>
<keyword evidence="1" id="KW-0812">Transmembrane</keyword>
<name>A0A383EWM1_9ZZZZ</name>
<keyword evidence="1" id="KW-1133">Transmembrane helix</keyword>
<sequence length="123" mass="13728">VIKRVLPEDKDKRAEIEREINMALITNSAQIEEAASKVILAEAKSEHKITATWRPILMLTITAIVGWNFLLAPLTELGVEIFMGHRIPLTIPLPDQLWNLLMIGVGGYVVGRSGEKIADKMKK</sequence>
<feature type="non-terminal residue" evidence="2">
    <location>
        <position position="1"/>
    </location>
</feature>